<organism evidence="2 3">
    <name type="scientific">Candidatus Woesebacteria bacterium RIFCSPLOWO2_01_FULL_44_14</name>
    <dbReference type="NCBI Taxonomy" id="1802525"/>
    <lineage>
        <taxon>Bacteria</taxon>
        <taxon>Candidatus Woeseibacteriota</taxon>
    </lineage>
</organism>
<protein>
    <submittedName>
        <fullName evidence="2">Uncharacterized protein</fullName>
    </submittedName>
</protein>
<dbReference type="STRING" id="1802525.A2975_03145"/>
<evidence type="ECO:0000313" key="3">
    <source>
        <dbReference type="Proteomes" id="UP000178429"/>
    </source>
</evidence>
<dbReference type="Proteomes" id="UP000178429">
    <property type="component" value="Unassembled WGS sequence"/>
</dbReference>
<proteinExistence type="predicted"/>
<evidence type="ECO:0000256" key="1">
    <source>
        <dbReference type="SAM" id="MobiDB-lite"/>
    </source>
</evidence>
<dbReference type="AlphaFoldDB" id="A0A1F8BYW3"/>
<name>A0A1F8BYW3_9BACT</name>
<feature type="region of interest" description="Disordered" evidence="1">
    <location>
        <begin position="1"/>
        <end position="30"/>
    </location>
</feature>
<accession>A0A1F8BYW3</accession>
<comment type="caution">
    <text evidence="2">The sequence shown here is derived from an EMBL/GenBank/DDBJ whole genome shotgun (WGS) entry which is preliminary data.</text>
</comment>
<gene>
    <name evidence="2" type="ORF">A2975_03145</name>
</gene>
<sequence>MDPEKKGGRRILFWGEKEPPPPIGVNLSTDSGGTDYRNWRRLDRLSSGYSTRWDFPTPSGSHKVLLQVYRDTDNQKRKVYLVQVRTIEAGAKKPSEAKKIVVGVDHPFYINEVDSSRPFIAFSIINEHLLLRSDKEEGLVLTFSNELSQA</sequence>
<evidence type="ECO:0000313" key="2">
    <source>
        <dbReference type="EMBL" id="OGM68488.1"/>
    </source>
</evidence>
<reference evidence="2 3" key="1">
    <citation type="journal article" date="2016" name="Nat. Commun.">
        <title>Thousands of microbial genomes shed light on interconnected biogeochemical processes in an aquifer system.</title>
        <authorList>
            <person name="Anantharaman K."/>
            <person name="Brown C.T."/>
            <person name="Hug L.A."/>
            <person name="Sharon I."/>
            <person name="Castelle C.J."/>
            <person name="Probst A.J."/>
            <person name="Thomas B.C."/>
            <person name="Singh A."/>
            <person name="Wilkins M.J."/>
            <person name="Karaoz U."/>
            <person name="Brodie E.L."/>
            <person name="Williams K.H."/>
            <person name="Hubbard S.S."/>
            <person name="Banfield J.F."/>
        </authorList>
    </citation>
    <scope>NUCLEOTIDE SEQUENCE [LARGE SCALE GENOMIC DNA]</scope>
</reference>
<dbReference type="EMBL" id="MGHL01000023">
    <property type="protein sequence ID" value="OGM68488.1"/>
    <property type="molecule type" value="Genomic_DNA"/>
</dbReference>